<dbReference type="PRINTS" id="PR00722">
    <property type="entry name" value="CHYMOTRYPSIN"/>
</dbReference>
<dbReference type="SMART" id="SM00020">
    <property type="entry name" value="Tryp_SPc"/>
    <property type="match status" value="1"/>
</dbReference>
<dbReference type="Proteomes" id="UP000054359">
    <property type="component" value="Unassembled WGS sequence"/>
</dbReference>
<keyword evidence="4 5" id="KW-1015">Disulfide bond</keyword>
<dbReference type="PANTHER" id="PTHR24252">
    <property type="entry name" value="ACROSIN-RELATED"/>
    <property type="match status" value="1"/>
</dbReference>
<dbReference type="SUPFAM" id="SSF50494">
    <property type="entry name" value="Trypsin-like serine proteases"/>
    <property type="match status" value="1"/>
</dbReference>
<keyword evidence="3 6" id="KW-0720">Serine protease</keyword>
<dbReference type="InterPro" id="IPR001254">
    <property type="entry name" value="Trypsin_dom"/>
</dbReference>
<evidence type="ECO:0000256" key="2">
    <source>
        <dbReference type="ARBA" id="ARBA00022801"/>
    </source>
</evidence>
<dbReference type="PROSITE" id="PS50240">
    <property type="entry name" value="TRYPSIN_DOM"/>
    <property type="match status" value="1"/>
</dbReference>
<evidence type="ECO:0000256" key="3">
    <source>
        <dbReference type="ARBA" id="ARBA00022825"/>
    </source>
</evidence>
<keyword evidence="1 6" id="KW-0645">Protease</keyword>
<dbReference type="Gene3D" id="2.40.10.10">
    <property type="entry name" value="Trypsin-like serine proteases"/>
    <property type="match status" value="1"/>
</dbReference>
<gene>
    <name evidence="8" type="ORF">X975_11950</name>
</gene>
<name>A0A087T377_STEMI</name>
<evidence type="ECO:0000256" key="4">
    <source>
        <dbReference type="ARBA" id="ARBA00023157"/>
    </source>
</evidence>
<dbReference type="Gene3D" id="4.10.400.10">
    <property type="entry name" value="Low-density Lipoprotein Receptor"/>
    <property type="match status" value="1"/>
</dbReference>
<protein>
    <submittedName>
        <fullName evidence="8">Plasminogen</fullName>
    </submittedName>
</protein>
<dbReference type="CDD" id="cd00190">
    <property type="entry name" value="Tryp_SPc"/>
    <property type="match status" value="1"/>
</dbReference>
<dbReference type="GO" id="GO:0006508">
    <property type="term" value="P:proteolysis"/>
    <property type="evidence" value="ECO:0007669"/>
    <property type="project" value="UniProtKB-KW"/>
</dbReference>
<accession>A0A087T377</accession>
<dbReference type="OrthoDB" id="10061449at2759"/>
<feature type="disulfide bond" evidence="5">
    <location>
        <begin position="55"/>
        <end position="73"/>
    </location>
</feature>
<dbReference type="GO" id="GO:0004252">
    <property type="term" value="F:serine-type endopeptidase activity"/>
    <property type="evidence" value="ECO:0007669"/>
    <property type="project" value="InterPro"/>
</dbReference>
<dbReference type="EMBL" id="KK113207">
    <property type="protein sequence ID" value="KFM59566.1"/>
    <property type="molecule type" value="Genomic_DNA"/>
</dbReference>
<evidence type="ECO:0000256" key="5">
    <source>
        <dbReference type="PROSITE-ProRule" id="PRU00124"/>
    </source>
</evidence>
<dbReference type="SMART" id="SM00192">
    <property type="entry name" value="LDLa"/>
    <property type="match status" value="1"/>
</dbReference>
<dbReference type="OMA" id="ECGVQAF"/>
<keyword evidence="9" id="KW-1185">Reference proteome</keyword>
<dbReference type="FunFam" id="2.40.10.10:FF:000118">
    <property type="entry name" value="Chymotrypsinogen A"/>
    <property type="match status" value="1"/>
</dbReference>
<reference evidence="8 9" key="1">
    <citation type="submission" date="2013-11" db="EMBL/GenBank/DDBJ databases">
        <title>Genome sequencing of Stegodyphus mimosarum.</title>
        <authorList>
            <person name="Bechsgaard J."/>
        </authorList>
    </citation>
    <scope>NUCLEOTIDE SEQUENCE [LARGE SCALE GENOMIC DNA]</scope>
</reference>
<organism evidence="8 9">
    <name type="scientific">Stegodyphus mimosarum</name>
    <name type="common">African social velvet spider</name>
    <dbReference type="NCBI Taxonomy" id="407821"/>
    <lineage>
        <taxon>Eukaryota</taxon>
        <taxon>Metazoa</taxon>
        <taxon>Ecdysozoa</taxon>
        <taxon>Arthropoda</taxon>
        <taxon>Chelicerata</taxon>
        <taxon>Arachnida</taxon>
        <taxon>Araneae</taxon>
        <taxon>Araneomorphae</taxon>
        <taxon>Entelegynae</taxon>
        <taxon>Eresoidea</taxon>
        <taxon>Eresidae</taxon>
        <taxon>Stegodyphus</taxon>
    </lineage>
</organism>
<dbReference type="PROSITE" id="PS50068">
    <property type="entry name" value="LDLRA_2"/>
    <property type="match status" value="1"/>
</dbReference>
<dbReference type="SUPFAM" id="SSF57424">
    <property type="entry name" value="LDL receptor-like module"/>
    <property type="match status" value="1"/>
</dbReference>
<dbReference type="InterPro" id="IPR009003">
    <property type="entry name" value="Peptidase_S1_PA"/>
</dbReference>
<evidence type="ECO:0000256" key="1">
    <source>
        <dbReference type="ARBA" id="ARBA00022670"/>
    </source>
</evidence>
<feature type="non-terminal residue" evidence="8">
    <location>
        <position position="339"/>
    </location>
</feature>
<evidence type="ECO:0000313" key="9">
    <source>
        <dbReference type="Proteomes" id="UP000054359"/>
    </source>
</evidence>
<dbReference type="PROSITE" id="PS00134">
    <property type="entry name" value="TRYPSIN_HIS"/>
    <property type="match status" value="1"/>
</dbReference>
<feature type="domain" description="Peptidase S1" evidence="7">
    <location>
        <begin position="110"/>
        <end position="339"/>
    </location>
</feature>
<dbReference type="InterPro" id="IPR043504">
    <property type="entry name" value="Peptidase_S1_PA_chymotrypsin"/>
</dbReference>
<dbReference type="PANTHER" id="PTHR24252:SF7">
    <property type="entry name" value="HYALIN"/>
    <property type="match status" value="1"/>
</dbReference>
<dbReference type="CDD" id="cd00112">
    <property type="entry name" value="LDLa"/>
    <property type="match status" value="1"/>
</dbReference>
<dbReference type="InterPro" id="IPR001314">
    <property type="entry name" value="Peptidase_S1A"/>
</dbReference>
<dbReference type="AlphaFoldDB" id="A0A087T377"/>
<sequence length="339" mass="37088">MFCGSQLPRPLLSLKGENEVRFLFQTDYKRGGRGFLVEYESSPYLELCESGYTACRNRNCYDNRKKCDGVDDCGDGTDEEDCGMSVINFPKDCGNTPIQPKLNVQSPDRIVGGEIVIPNSWPWQVSLQNSFSEPNGHFCGGTLLNAQWVVTAAHCVIGKGHLGAHFKFNKTRYEQVRTSKRVIVYPDLELDDDRRFTIYHDVALIKLNAPVTFNDGVQPACLPSLGWQLKPGTVCYATGWGETRGSGGADVLKQSDQIVQSTRDCSFDENTQICVGKHMSSTCHGDSGGPLSCNLGGKWYVFGAVSVGTTSNFMGGLCAGPGAMTVFSNIADKAEWIKT</sequence>
<dbReference type="InterPro" id="IPR018114">
    <property type="entry name" value="TRYPSIN_HIS"/>
</dbReference>
<feature type="disulfide bond" evidence="5">
    <location>
        <begin position="48"/>
        <end position="60"/>
    </location>
</feature>
<proteinExistence type="predicted"/>
<keyword evidence="2 6" id="KW-0378">Hydrolase</keyword>
<evidence type="ECO:0000313" key="8">
    <source>
        <dbReference type="EMBL" id="KFM59566.1"/>
    </source>
</evidence>
<evidence type="ECO:0000256" key="6">
    <source>
        <dbReference type="RuleBase" id="RU363034"/>
    </source>
</evidence>
<dbReference type="STRING" id="407821.A0A087T377"/>
<dbReference type="InterPro" id="IPR036055">
    <property type="entry name" value="LDL_receptor-like_sf"/>
</dbReference>
<dbReference type="InterPro" id="IPR033116">
    <property type="entry name" value="TRYPSIN_SER"/>
</dbReference>
<dbReference type="InterPro" id="IPR002172">
    <property type="entry name" value="LDrepeatLR_classA_rpt"/>
</dbReference>
<dbReference type="Pfam" id="PF00089">
    <property type="entry name" value="Trypsin"/>
    <property type="match status" value="1"/>
</dbReference>
<feature type="disulfide bond" evidence="5">
    <location>
        <begin position="67"/>
        <end position="82"/>
    </location>
</feature>
<dbReference type="PROSITE" id="PS00135">
    <property type="entry name" value="TRYPSIN_SER"/>
    <property type="match status" value="1"/>
</dbReference>
<dbReference type="Pfam" id="PF00057">
    <property type="entry name" value="Ldl_recept_a"/>
    <property type="match status" value="1"/>
</dbReference>
<evidence type="ECO:0000259" key="7">
    <source>
        <dbReference type="PROSITE" id="PS50240"/>
    </source>
</evidence>